<name>A0A8H7UHL3_MORIS</name>
<protein>
    <recommendedName>
        <fullName evidence="2">Rab-GAP TBC domain-containing protein</fullName>
    </recommendedName>
</protein>
<dbReference type="InterPro" id="IPR000195">
    <property type="entry name" value="Rab-GAP-TBC_dom"/>
</dbReference>
<feature type="region of interest" description="Disordered" evidence="1">
    <location>
        <begin position="1"/>
        <end position="27"/>
    </location>
</feature>
<feature type="compositionally biased region" description="Basic residues" evidence="1">
    <location>
        <begin position="16"/>
        <end position="25"/>
    </location>
</feature>
<dbReference type="FunFam" id="1.10.8.270:FF:000016">
    <property type="entry name" value="TBC1 domain family member 2A"/>
    <property type="match status" value="1"/>
</dbReference>
<dbReference type="PANTHER" id="PTHR47219:SF20">
    <property type="entry name" value="TBC1 DOMAIN FAMILY MEMBER 2B"/>
    <property type="match status" value="1"/>
</dbReference>
<evidence type="ECO:0000256" key="1">
    <source>
        <dbReference type="SAM" id="MobiDB-lite"/>
    </source>
</evidence>
<gene>
    <name evidence="3" type="ORF">INT43_002579</name>
</gene>
<proteinExistence type="predicted"/>
<dbReference type="EMBL" id="JAEPQZ010000001">
    <property type="protein sequence ID" value="KAG2186141.1"/>
    <property type="molecule type" value="Genomic_DNA"/>
</dbReference>
<dbReference type="GO" id="GO:0031267">
    <property type="term" value="F:small GTPase binding"/>
    <property type="evidence" value="ECO:0007669"/>
    <property type="project" value="TreeGrafter"/>
</dbReference>
<accession>A0A8H7UHL3</accession>
<evidence type="ECO:0000313" key="4">
    <source>
        <dbReference type="Proteomes" id="UP000654370"/>
    </source>
</evidence>
<dbReference type="InterPro" id="IPR035969">
    <property type="entry name" value="Rab-GAP_TBC_sf"/>
</dbReference>
<dbReference type="Gene3D" id="1.10.8.270">
    <property type="entry name" value="putative rabgap domain of human tbc1 domain family member 14 like domains"/>
    <property type="match status" value="1"/>
</dbReference>
<evidence type="ECO:0000313" key="3">
    <source>
        <dbReference type="EMBL" id="KAG2186141.1"/>
    </source>
</evidence>
<dbReference type="Gene3D" id="1.10.10.750">
    <property type="entry name" value="Ypt/Rab-GAP domain of gyp1p, domain 1"/>
    <property type="match status" value="1"/>
</dbReference>
<dbReference type="SUPFAM" id="SSF47923">
    <property type="entry name" value="Ypt/Rab-GAP domain of gyp1p"/>
    <property type="match status" value="2"/>
</dbReference>
<dbReference type="AlphaFoldDB" id="A0A8H7UHL3"/>
<comment type="caution">
    <text evidence="3">The sequence shown here is derived from an EMBL/GenBank/DDBJ whole genome shotgun (WGS) entry which is preliminary data.</text>
</comment>
<organism evidence="3 4">
    <name type="scientific">Mortierella isabellina</name>
    <name type="common">Filamentous fungus</name>
    <name type="synonym">Umbelopsis isabellina</name>
    <dbReference type="NCBI Taxonomy" id="91625"/>
    <lineage>
        <taxon>Eukaryota</taxon>
        <taxon>Fungi</taxon>
        <taxon>Fungi incertae sedis</taxon>
        <taxon>Mucoromycota</taxon>
        <taxon>Mucoromycotina</taxon>
        <taxon>Umbelopsidomycetes</taxon>
        <taxon>Umbelopsidales</taxon>
        <taxon>Umbelopsidaceae</taxon>
        <taxon>Umbelopsis</taxon>
    </lineage>
</organism>
<dbReference type="PROSITE" id="PS50086">
    <property type="entry name" value="TBC_RABGAP"/>
    <property type="match status" value="1"/>
</dbReference>
<evidence type="ECO:0000259" key="2">
    <source>
        <dbReference type="PROSITE" id="PS50086"/>
    </source>
</evidence>
<dbReference type="InterPro" id="IPR050302">
    <property type="entry name" value="Rab_GAP_TBC_domain"/>
</dbReference>
<feature type="domain" description="Rab-GAP TBC" evidence="2">
    <location>
        <begin position="100"/>
        <end position="323"/>
    </location>
</feature>
<dbReference type="Pfam" id="PF00566">
    <property type="entry name" value="RabGAP-TBC"/>
    <property type="match status" value="1"/>
</dbReference>
<sequence length="389" mass="45228">MYVRTTSSPRQSIISHSRKSSRHRQLSNCSPCSSEGLEQYDIYGFNKSSQHVPLHRINEFEARYQSIMGHKRYQWDQMLAENGGDWPEKSPKLRRYIRKGIPRCYRAQAWFHYSGALGLLQKNPHVYKSLVQSAEMMGSHNEHRNLIEQDLHRTFPDNQHLRCQRPEIHSYEPYSPACVPKIQSLRNVLMALSIYSPAIGYCQSLNFIAGMLLLSIEDEEQVFWVMVITTSHILPSNTYDITMEGASIDQLTLLWLIFDKFPEIWSRISNDVPFWELEQYERPPPSTLVTTHWFLTLFANVLPPEASPLITVFRVWDIFFFEGHVVLFRVALAILDLNSEALLNAEDAMEIFQIMQILPKQAIDCNQLLDVCISLSYLGYDLLRLILEL</sequence>
<dbReference type="PANTHER" id="PTHR47219">
    <property type="entry name" value="RAB GTPASE-ACTIVATING PROTEIN 1-LIKE"/>
    <property type="match status" value="1"/>
</dbReference>
<dbReference type="Gene3D" id="1.10.472.80">
    <property type="entry name" value="Ypt/Rab-GAP domain of gyp1p, domain 3"/>
    <property type="match status" value="1"/>
</dbReference>
<reference evidence="3" key="1">
    <citation type="submission" date="2020-12" db="EMBL/GenBank/DDBJ databases">
        <title>Metabolic potential, ecology and presence of endohyphal bacteria is reflected in genomic diversity of Mucoromycotina.</title>
        <authorList>
            <person name="Muszewska A."/>
            <person name="Okrasinska A."/>
            <person name="Steczkiewicz K."/>
            <person name="Drgas O."/>
            <person name="Orlowska M."/>
            <person name="Perlinska-Lenart U."/>
            <person name="Aleksandrzak-Piekarczyk T."/>
            <person name="Szatraj K."/>
            <person name="Zielenkiewicz U."/>
            <person name="Pilsyk S."/>
            <person name="Malc E."/>
            <person name="Mieczkowski P."/>
            <person name="Kruszewska J.S."/>
            <person name="Biernat P."/>
            <person name="Pawlowska J."/>
        </authorList>
    </citation>
    <scope>NUCLEOTIDE SEQUENCE</scope>
    <source>
        <strain evidence="3">WA0000067209</strain>
    </source>
</reference>
<dbReference type="Proteomes" id="UP000654370">
    <property type="component" value="Unassembled WGS sequence"/>
</dbReference>
<dbReference type="GO" id="GO:0005096">
    <property type="term" value="F:GTPase activator activity"/>
    <property type="evidence" value="ECO:0007669"/>
    <property type="project" value="TreeGrafter"/>
</dbReference>
<dbReference type="SMART" id="SM00164">
    <property type="entry name" value="TBC"/>
    <property type="match status" value="1"/>
</dbReference>
<dbReference type="OrthoDB" id="294251at2759"/>
<keyword evidence="4" id="KW-1185">Reference proteome</keyword>